<protein>
    <submittedName>
        <fullName evidence="1">Uncharacterized protein</fullName>
    </submittedName>
</protein>
<organism evidence="1">
    <name type="scientific">viral metagenome</name>
    <dbReference type="NCBI Taxonomy" id="1070528"/>
    <lineage>
        <taxon>unclassified sequences</taxon>
        <taxon>metagenomes</taxon>
        <taxon>organismal metagenomes</taxon>
    </lineage>
</organism>
<name>A0A6C0ANR7_9ZZZZ</name>
<dbReference type="AlphaFoldDB" id="A0A6C0ANR7"/>
<reference evidence="1" key="1">
    <citation type="journal article" date="2020" name="Nature">
        <title>Giant virus diversity and host interactions through global metagenomics.</title>
        <authorList>
            <person name="Schulz F."/>
            <person name="Roux S."/>
            <person name="Paez-Espino D."/>
            <person name="Jungbluth S."/>
            <person name="Walsh D.A."/>
            <person name="Denef V.J."/>
            <person name="McMahon K.D."/>
            <person name="Konstantinidis K.T."/>
            <person name="Eloe-Fadrosh E.A."/>
            <person name="Kyrpides N.C."/>
            <person name="Woyke T."/>
        </authorList>
    </citation>
    <scope>NUCLEOTIDE SEQUENCE</scope>
    <source>
        <strain evidence="1">GVMAG-S-1101161-73</strain>
    </source>
</reference>
<accession>A0A6C0ANR7</accession>
<evidence type="ECO:0000313" key="1">
    <source>
        <dbReference type="EMBL" id="QHS81256.1"/>
    </source>
</evidence>
<proteinExistence type="predicted"/>
<dbReference type="EMBL" id="MN740732">
    <property type="protein sequence ID" value="QHS81256.1"/>
    <property type="molecule type" value="Genomic_DNA"/>
</dbReference>
<sequence>MQAALLLVFLLLVLIILLNYVYRVNDGFTDLQSSFINDRLKLYNKVGVSLLTADTTGSLGPSGDPYIKTSPSDTPTPLNTELTGIFAITRKCEAIQTMDCSAFDDPAFSLNCGLCMDGLGSTNSKNVAIPGGGLVLLQEDKLSARNSRTSTFIPSYTATIGFCPAGNLVSTKEECLKLQRHLQCKKNQSFDIPGCAQCYSSGSYSIVDPVTSPGVIDGHGTISVIGSGVLTIQEQGFDAVTGIKLSTSPYTFVLRVNEGGNVKLILSQNTASPNGKITYLAACLFSSTASGEFTTDLRHIVLTDEVSGRKPRSTGNVNLREIPVTKMAPAFGQTTMALSVIIPFTFVDITSEEAAMCNDGPYITNPSSSQILDSDPCYARGSRPGAYSLECLQNIWATNGCTSSGTAYPNDPSSMSLLMSNSDGSFRNINEIADLIYNKAIITSTGIDQDGQKKTLTDWSDASVFCTGVEITSPCEGTTKETGPLSAECIIFMWKNLGASNSFGPTYTGYGTSLPNSGTTPQYCQATGTLSPVDANGGIKQGIVEWWQTKGGVSNVRKIMSDLYGAANAQVSTDNERLPYIIQCYGQLSLAPRQTAAKPKSNPSFMVLGGLNVLAYSTDGRKATLSPSGSGIFSNGFAPFCIGFNGFQWVAAGGFDNWYLQGRQGTKMAISDDGMNWTNVPSMDRLGGQLAVFSSILWTGSFWIVTSTYGLGKNYSSDDGYTWNVLNTPGNINQFAGNDSMLVGCGVNVNMQGSAIYYSIDQGSTWTVAPSAQSFFAENGGLWSVVYNGSMFVSVGCASASGAEGLIIYSRDGIVWTKCRLPLGPKTNRFFGLTWGGNKWFAQGNYVAMYSTDGINWQTDRRMPDTSNEYFMAGPANNLRIPTNTAPGGNAIYDGSSWHAMSYYQDSVHSTSDLLNWMDPSCINKGMSSIFAPGAGRAIASGQVLPW</sequence>
<dbReference type="SUPFAM" id="SSF110296">
    <property type="entry name" value="Oligoxyloglucan reducing end-specific cellobiohydrolase"/>
    <property type="match status" value="1"/>
</dbReference>